<protein>
    <submittedName>
        <fullName evidence="1">Uncharacterized protein</fullName>
    </submittedName>
</protein>
<dbReference type="EMBL" id="CM018031">
    <property type="protein sequence ID" value="KAA8549568.1"/>
    <property type="molecule type" value="Genomic_DNA"/>
</dbReference>
<reference evidence="1 2" key="1">
    <citation type="submission" date="2019-09" db="EMBL/GenBank/DDBJ databases">
        <title>A chromosome-level genome assembly of the Chinese tupelo Nyssa sinensis.</title>
        <authorList>
            <person name="Yang X."/>
            <person name="Kang M."/>
            <person name="Yang Y."/>
            <person name="Xiong H."/>
            <person name="Wang M."/>
            <person name="Zhang Z."/>
            <person name="Wang Z."/>
            <person name="Wu H."/>
            <person name="Ma T."/>
            <person name="Liu J."/>
            <person name="Xi Z."/>
        </authorList>
    </citation>
    <scope>NUCLEOTIDE SEQUENCE [LARGE SCALE GENOMIC DNA]</scope>
    <source>
        <strain evidence="1">J267</strain>
        <tissue evidence="1">Leaf</tissue>
    </source>
</reference>
<accession>A0A5J5C2M4</accession>
<name>A0A5J5C2M4_9ASTE</name>
<evidence type="ECO:0000313" key="2">
    <source>
        <dbReference type="Proteomes" id="UP000325577"/>
    </source>
</evidence>
<gene>
    <name evidence="1" type="ORF">F0562_001414</name>
</gene>
<dbReference type="AlphaFoldDB" id="A0A5J5C2M4"/>
<sequence>MGASSLTEQVLAEQQEMERLAASTGLVGGFQDIRGVVLIVSGKGTGTIERDDDESVGGDGLDVEDVVESGDERGVNIEEVADGDGGSCREGWIGR</sequence>
<keyword evidence="2" id="KW-1185">Reference proteome</keyword>
<evidence type="ECO:0000313" key="1">
    <source>
        <dbReference type="EMBL" id="KAA8549568.1"/>
    </source>
</evidence>
<proteinExistence type="predicted"/>
<dbReference type="Proteomes" id="UP000325577">
    <property type="component" value="Linkage Group LG0"/>
</dbReference>
<organism evidence="1 2">
    <name type="scientific">Nyssa sinensis</name>
    <dbReference type="NCBI Taxonomy" id="561372"/>
    <lineage>
        <taxon>Eukaryota</taxon>
        <taxon>Viridiplantae</taxon>
        <taxon>Streptophyta</taxon>
        <taxon>Embryophyta</taxon>
        <taxon>Tracheophyta</taxon>
        <taxon>Spermatophyta</taxon>
        <taxon>Magnoliopsida</taxon>
        <taxon>eudicotyledons</taxon>
        <taxon>Gunneridae</taxon>
        <taxon>Pentapetalae</taxon>
        <taxon>asterids</taxon>
        <taxon>Cornales</taxon>
        <taxon>Nyssaceae</taxon>
        <taxon>Nyssa</taxon>
    </lineage>
</organism>